<dbReference type="AlphaFoldDB" id="X1HVB6"/>
<dbReference type="Pfam" id="PF02906">
    <property type="entry name" value="Fe_hyd_lg_C"/>
    <property type="match status" value="1"/>
</dbReference>
<evidence type="ECO:0000313" key="2">
    <source>
        <dbReference type="EMBL" id="GAH49243.1"/>
    </source>
</evidence>
<evidence type="ECO:0000259" key="1">
    <source>
        <dbReference type="Pfam" id="PF02906"/>
    </source>
</evidence>
<comment type="caution">
    <text evidence="2">The sequence shown here is derived from an EMBL/GenBank/DDBJ whole genome shotgun (WGS) entry which is preliminary data.</text>
</comment>
<dbReference type="SUPFAM" id="SSF53920">
    <property type="entry name" value="Fe-only hydrogenase"/>
    <property type="match status" value="1"/>
</dbReference>
<dbReference type="PANTHER" id="PTHR11615">
    <property type="entry name" value="NITRATE, FORMATE, IRON DEHYDROGENASE"/>
    <property type="match status" value="1"/>
</dbReference>
<accession>X1HVB6</accession>
<dbReference type="InterPro" id="IPR004108">
    <property type="entry name" value="Fe_hydrogenase_lsu_C"/>
</dbReference>
<organism evidence="2">
    <name type="scientific">marine sediment metagenome</name>
    <dbReference type="NCBI Taxonomy" id="412755"/>
    <lineage>
        <taxon>unclassified sequences</taxon>
        <taxon>metagenomes</taxon>
        <taxon>ecological metagenomes</taxon>
    </lineage>
</organism>
<name>X1HVB6_9ZZZZ</name>
<protein>
    <recommendedName>
        <fullName evidence="1">Iron hydrogenase large subunit C-terminal domain-containing protein</fullName>
    </recommendedName>
</protein>
<dbReference type="InterPro" id="IPR050340">
    <property type="entry name" value="Cytosolic_Fe-S_CAF"/>
</dbReference>
<dbReference type="Gene3D" id="3.40.950.10">
    <property type="entry name" value="Fe-only Hydrogenase (Larger Subunit), Chain L, domain 3"/>
    <property type="match status" value="1"/>
</dbReference>
<reference evidence="2" key="1">
    <citation type="journal article" date="2014" name="Front. Microbiol.">
        <title>High frequency of phylogenetically diverse reductive dehalogenase-homologous genes in deep subseafloor sedimentary metagenomes.</title>
        <authorList>
            <person name="Kawai M."/>
            <person name="Futagami T."/>
            <person name="Toyoda A."/>
            <person name="Takaki Y."/>
            <person name="Nishi S."/>
            <person name="Hori S."/>
            <person name="Arai W."/>
            <person name="Tsubouchi T."/>
            <person name="Morono Y."/>
            <person name="Uchiyama I."/>
            <person name="Ito T."/>
            <person name="Fujiyama A."/>
            <person name="Inagaki F."/>
            <person name="Takami H."/>
        </authorList>
    </citation>
    <scope>NUCLEOTIDE SEQUENCE</scope>
    <source>
        <strain evidence="2">Expedition CK06-06</strain>
    </source>
</reference>
<gene>
    <name evidence="2" type="ORF">S03H2_39490</name>
</gene>
<feature type="non-terminal residue" evidence="2">
    <location>
        <position position="1"/>
    </location>
</feature>
<dbReference type="EMBL" id="BARU01024422">
    <property type="protein sequence ID" value="GAH49243.1"/>
    <property type="molecule type" value="Genomic_DNA"/>
</dbReference>
<proteinExistence type="predicted"/>
<feature type="non-terminal residue" evidence="2">
    <location>
        <position position="275"/>
    </location>
</feature>
<feature type="domain" description="Iron hydrogenase large subunit C-terminal" evidence="1">
    <location>
        <begin position="2"/>
        <end position="227"/>
    </location>
</feature>
<sequence>PVIAMLSAPFPAAFPQIKPGQLVTTLKKLGFSEIMEDSFGAELVCREYAHLIGENKGKPILSSTCPAVVFYVEKYHSQLIDNLAPIVSPMIAMGRLIKWQYNPEAKVVFIGPCVTKKAEAKDERVAGVVDAVLTFAELKEMFAAKGITPESEEEGQFSGPKPNLGRLFAISGGLLKAAGLSDDMLANKIINACGREYTPNILREFAEGNITARLISLCFCEGCIDGPVIDNDLSVFKRREIISNYTISQSDPAQTEQDIQQYAGIDLSRKFTNRV</sequence>
<dbReference type="InterPro" id="IPR009016">
    <property type="entry name" value="Fe_hydrogenase"/>
</dbReference>